<protein>
    <recommendedName>
        <fullName evidence="1">UBP-type domain-containing protein</fullName>
    </recommendedName>
</protein>
<dbReference type="SUPFAM" id="SSF57850">
    <property type="entry name" value="RING/U-box"/>
    <property type="match status" value="1"/>
</dbReference>
<accession>A0A2W2CGP8</accession>
<keyword evidence="3" id="KW-1185">Reference proteome</keyword>
<evidence type="ECO:0000313" key="3">
    <source>
        <dbReference type="Proteomes" id="UP000248764"/>
    </source>
</evidence>
<proteinExistence type="predicted"/>
<sequence length="100" mass="11366">MRTCTHLDTVREVTPSGDGCEECLRDGGRWVHLRLCMACGHVGCCNSSPGKHATAHYHEHTEHTEHPIIRSFEPGEDWWYCYTDELTFELEGQQPAPSHS</sequence>
<dbReference type="Pfam" id="PF02148">
    <property type="entry name" value="zf-UBP"/>
    <property type="match status" value="1"/>
</dbReference>
<evidence type="ECO:0000313" key="2">
    <source>
        <dbReference type="EMBL" id="PZF79353.1"/>
    </source>
</evidence>
<gene>
    <name evidence="2" type="ORF">C1I92_31645</name>
</gene>
<dbReference type="AlphaFoldDB" id="A0A2W2CGP8"/>
<dbReference type="InterPro" id="IPR001607">
    <property type="entry name" value="Znf_UBP"/>
</dbReference>
<dbReference type="Gene3D" id="3.30.40.10">
    <property type="entry name" value="Zinc/RING finger domain, C3HC4 (zinc finger)"/>
    <property type="match status" value="1"/>
</dbReference>
<feature type="domain" description="UBP-type" evidence="1">
    <location>
        <begin position="2"/>
        <end position="100"/>
    </location>
</feature>
<dbReference type="InterPro" id="IPR013083">
    <property type="entry name" value="Znf_RING/FYVE/PHD"/>
</dbReference>
<reference evidence="2 3" key="1">
    <citation type="submission" date="2018-01" db="EMBL/GenBank/DDBJ databases">
        <title>Draft genome sequence of Jiangella sp. GTF31.</title>
        <authorList>
            <person name="Sahin N."/>
            <person name="Ay H."/>
            <person name="Saygin H."/>
        </authorList>
    </citation>
    <scope>NUCLEOTIDE SEQUENCE [LARGE SCALE GENOMIC DNA]</scope>
    <source>
        <strain evidence="2 3">GTF31</strain>
    </source>
</reference>
<organism evidence="2 3">
    <name type="scientific">Jiangella anatolica</name>
    <dbReference type="NCBI Taxonomy" id="2670374"/>
    <lineage>
        <taxon>Bacteria</taxon>
        <taxon>Bacillati</taxon>
        <taxon>Actinomycetota</taxon>
        <taxon>Actinomycetes</taxon>
        <taxon>Jiangellales</taxon>
        <taxon>Jiangellaceae</taxon>
        <taxon>Jiangella</taxon>
    </lineage>
</organism>
<name>A0A2W2CGP8_9ACTN</name>
<dbReference type="Proteomes" id="UP000248764">
    <property type="component" value="Unassembled WGS sequence"/>
</dbReference>
<dbReference type="PROSITE" id="PS50271">
    <property type="entry name" value="ZF_UBP"/>
    <property type="match status" value="1"/>
</dbReference>
<dbReference type="GO" id="GO:0008270">
    <property type="term" value="F:zinc ion binding"/>
    <property type="evidence" value="ECO:0007669"/>
    <property type="project" value="InterPro"/>
</dbReference>
<dbReference type="RefSeq" id="WP_111258619.1">
    <property type="nucleotide sequence ID" value="NZ_POTW01000147.1"/>
</dbReference>
<evidence type="ECO:0000259" key="1">
    <source>
        <dbReference type="PROSITE" id="PS50271"/>
    </source>
</evidence>
<dbReference type="EMBL" id="POTW01000147">
    <property type="protein sequence ID" value="PZF79353.1"/>
    <property type="molecule type" value="Genomic_DNA"/>
</dbReference>
<comment type="caution">
    <text evidence="2">The sequence shown here is derived from an EMBL/GenBank/DDBJ whole genome shotgun (WGS) entry which is preliminary data.</text>
</comment>